<dbReference type="RefSeq" id="WP_211144943.1">
    <property type="nucleotide sequence ID" value="NZ_JAEEGB010000048.1"/>
</dbReference>
<organism evidence="1 2">
    <name type="scientific">Clostridium aciditolerans</name>
    <dbReference type="NCBI Taxonomy" id="339861"/>
    <lineage>
        <taxon>Bacteria</taxon>
        <taxon>Bacillati</taxon>
        <taxon>Bacillota</taxon>
        <taxon>Clostridia</taxon>
        <taxon>Eubacteriales</taxon>
        <taxon>Clostridiaceae</taxon>
        <taxon>Clostridium</taxon>
    </lineage>
</organism>
<comment type="caution">
    <text evidence="1">The sequence shown here is derived from an EMBL/GenBank/DDBJ whole genome shotgun (WGS) entry which is preliminary data.</text>
</comment>
<accession>A0A934I0P3</accession>
<evidence type="ECO:0000313" key="1">
    <source>
        <dbReference type="EMBL" id="MBI6875599.1"/>
    </source>
</evidence>
<name>A0A934I0P3_9CLOT</name>
<sequence length="77" mass="9200">MNKKFIYIENGKLIISDIEDKDKNLADFKDVELYMSENMEEKDGIYDSRRELGDAYVVKQGTYVLEEHKNYYTYCLI</sequence>
<dbReference type="AlphaFoldDB" id="A0A934I0P3"/>
<protein>
    <submittedName>
        <fullName evidence="1">Uncharacterized protein</fullName>
    </submittedName>
</protein>
<gene>
    <name evidence="1" type="ORF">I6U51_23280</name>
</gene>
<keyword evidence="2" id="KW-1185">Reference proteome</keyword>
<proteinExistence type="predicted"/>
<dbReference type="EMBL" id="JAEEGB010000048">
    <property type="protein sequence ID" value="MBI6875599.1"/>
    <property type="molecule type" value="Genomic_DNA"/>
</dbReference>
<dbReference type="Proteomes" id="UP000622687">
    <property type="component" value="Unassembled WGS sequence"/>
</dbReference>
<evidence type="ECO:0000313" key="2">
    <source>
        <dbReference type="Proteomes" id="UP000622687"/>
    </source>
</evidence>
<reference evidence="1" key="1">
    <citation type="submission" date="2020-12" db="EMBL/GenBank/DDBJ databases">
        <title>Clostridium thailandense sp. nov., a novel acetogenic bacterium isolated from peat land soil in Thailand.</title>
        <authorList>
            <person name="Chaikitkaew S."/>
            <person name="Birkeland N.K."/>
        </authorList>
    </citation>
    <scope>NUCLEOTIDE SEQUENCE</scope>
    <source>
        <strain evidence="1">DSM 17425</strain>
    </source>
</reference>